<name>A0A4V0ZK19_9ACTN</name>
<evidence type="ECO:0000313" key="2">
    <source>
        <dbReference type="Proteomes" id="UP000292235"/>
    </source>
</evidence>
<dbReference type="Proteomes" id="UP000292235">
    <property type="component" value="Chromosome"/>
</dbReference>
<keyword evidence="2" id="KW-1185">Reference proteome</keyword>
<evidence type="ECO:0000313" key="1">
    <source>
        <dbReference type="EMBL" id="QBI55442.1"/>
    </source>
</evidence>
<sequence>MEGPTATASLKPTYLHDLLAPGATEVVKELSRPRREAHSNSG</sequence>
<gene>
    <name evidence="1" type="ORF">EKD16_18390</name>
</gene>
<organism evidence="1 2">
    <name type="scientific">Streptomonospora litoralis</name>
    <dbReference type="NCBI Taxonomy" id="2498135"/>
    <lineage>
        <taxon>Bacteria</taxon>
        <taxon>Bacillati</taxon>
        <taxon>Actinomycetota</taxon>
        <taxon>Actinomycetes</taxon>
        <taxon>Streptosporangiales</taxon>
        <taxon>Nocardiopsidaceae</taxon>
        <taxon>Streptomonospora</taxon>
    </lineage>
</organism>
<proteinExistence type="predicted"/>
<dbReference type="KEGG" id="strr:EKD16_18390"/>
<dbReference type="AlphaFoldDB" id="A0A4V0ZK19"/>
<dbReference type="EMBL" id="CP036455">
    <property type="protein sequence ID" value="QBI55442.1"/>
    <property type="molecule type" value="Genomic_DNA"/>
</dbReference>
<protein>
    <submittedName>
        <fullName evidence="1">Uncharacterized protein</fullName>
    </submittedName>
</protein>
<reference evidence="1 2" key="1">
    <citation type="submission" date="2019-02" db="EMBL/GenBank/DDBJ databases">
        <authorList>
            <person name="Khodamoradi S."/>
            <person name="Hahnke R.L."/>
            <person name="Kaempfer P."/>
            <person name="Schumann P."/>
            <person name="Rohde M."/>
            <person name="Steinert M."/>
            <person name="Luzhetskyy A."/>
            <person name="Wink J."/>
            <person name="Ruckert C."/>
        </authorList>
    </citation>
    <scope>NUCLEOTIDE SEQUENCE [LARGE SCALE GENOMIC DNA]</scope>
    <source>
        <strain evidence="1 2">M2</strain>
    </source>
</reference>
<accession>A0A4V0ZK19</accession>